<dbReference type="PANTHER" id="PTHR30619">
    <property type="entry name" value="DNA INTERNALIZATION/COMPETENCE PROTEIN COMEC/REC2"/>
    <property type="match status" value="1"/>
</dbReference>
<comment type="subcellular location">
    <subcellularLocation>
        <location evidence="1">Cell membrane</location>
        <topology evidence="1">Multi-pass membrane protein</topology>
    </subcellularLocation>
</comment>
<evidence type="ECO:0000259" key="8">
    <source>
        <dbReference type="Pfam" id="PF13567"/>
    </source>
</evidence>
<accession>A0AAE7CQ05</accession>
<dbReference type="EMBL" id="CP038241">
    <property type="protein sequence ID" value="QIV95341.1"/>
    <property type="molecule type" value="Genomic_DNA"/>
</dbReference>
<dbReference type="InterPro" id="IPR052159">
    <property type="entry name" value="Competence_DNA_uptake"/>
</dbReference>
<evidence type="ECO:0000313" key="9">
    <source>
        <dbReference type="EMBL" id="QIV95341.1"/>
    </source>
</evidence>
<evidence type="ECO:0000256" key="5">
    <source>
        <dbReference type="ARBA" id="ARBA00023136"/>
    </source>
</evidence>
<dbReference type="GO" id="GO:0005886">
    <property type="term" value="C:plasma membrane"/>
    <property type="evidence" value="ECO:0007669"/>
    <property type="project" value="UniProtKB-SubCell"/>
</dbReference>
<gene>
    <name evidence="9" type="ORF">E4K63_00195</name>
</gene>
<keyword evidence="2" id="KW-1003">Cell membrane</keyword>
<dbReference type="RefSeq" id="WP_133942486.1">
    <property type="nucleotide sequence ID" value="NZ_CP038241.1"/>
</dbReference>
<evidence type="ECO:0000313" key="10">
    <source>
        <dbReference type="Proteomes" id="UP000502004"/>
    </source>
</evidence>
<organism evidence="9 10">
    <name type="scientific">Allofrancisella inopinata</name>
    <dbReference type="NCBI Taxonomy" id="1085647"/>
    <lineage>
        <taxon>Bacteria</taxon>
        <taxon>Pseudomonadati</taxon>
        <taxon>Pseudomonadota</taxon>
        <taxon>Gammaproteobacteria</taxon>
        <taxon>Thiotrichales</taxon>
        <taxon>Francisellaceae</taxon>
        <taxon>Allofrancisella</taxon>
    </lineage>
</organism>
<dbReference type="Pfam" id="PF03772">
    <property type="entry name" value="Competence"/>
    <property type="match status" value="1"/>
</dbReference>
<feature type="domain" description="DUF4131" evidence="8">
    <location>
        <begin position="21"/>
        <end position="132"/>
    </location>
</feature>
<keyword evidence="3 6" id="KW-0812">Transmembrane</keyword>
<feature type="transmembrane region" description="Helical" evidence="6">
    <location>
        <begin position="278"/>
        <end position="295"/>
    </location>
</feature>
<feature type="transmembrane region" description="Helical" evidence="6">
    <location>
        <begin position="355"/>
        <end position="379"/>
    </location>
</feature>
<protein>
    <submittedName>
        <fullName evidence="9">ComEC/Rec2 family competence protein</fullName>
    </submittedName>
</protein>
<feature type="transmembrane region" description="Helical" evidence="6">
    <location>
        <begin position="12"/>
        <end position="32"/>
    </location>
</feature>
<evidence type="ECO:0000256" key="1">
    <source>
        <dbReference type="ARBA" id="ARBA00004651"/>
    </source>
</evidence>
<keyword evidence="10" id="KW-1185">Reference proteome</keyword>
<feature type="transmembrane region" description="Helical" evidence="6">
    <location>
        <begin position="301"/>
        <end position="320"/>
    </location>
</feature>
<evidence type="ECO:0000256" key="2">
    <source>
        <dbReference type="ARBA" id="ARBA00022475"/>
    </source>
</evidence>
<sequence length="688" mass="78972">MYYLFINKLKILQKLFVISRIFILLIFCFLDSCKPYQTIENYKYDNNLILTGVVSSIPESSEKELEFTFHSYNYGKLLLKASREYVHYLIPANELQLQVKLYKPHEYSNVNSFNYAQYLERNNIVALGKLVPNSEIKFQGTAISYLPERLRYYLYNYLQIDLQNYKTRELILALLIGKKDFNQEQQNLFLESGTSHLMVISGLHIGLLSFIAFVIVRVFWSFSPTLCRKIPAQYVAVSFSLIIAFIYSLLAGFSLPTQRAVIMLSVVAILWFFKKRVSITRSLSIALALILILDFNSIHSASLWLSFSAVAFLIFLTIILQQYKSRVWISLLSQSYLAILLIPVSVYFFGSFSLVSIIANIVAIPLVSLLIVPLLFLCLFLSVIDIKLWIIPSFLLEILNTYLEFLTHHVQLVDYLGYFSVISLTIVMIGLILVFLPIGKPLRLLGFSLCLVFFQPFENIAKKHQSIQIHIFDTREAMVLLQEHGISLLYTSNKNLSNNFSLQTNLLKYLELQGIDHLDYLIISGDSSHTIDLFNLKKQVPVNKIITNIVTDLPAQKCEYQNNFLLQQVNVKLLGEGSSCSISFKVGKNEFLILDDTSISVQQMIYKLYNRVISPSTIISTKIPYSKFITRFKPELFIHISDKSLARDNISLFRGNKTKIIDTYNNGAVTVNIDKQENIFIGSLLKNY</sequence>
<dbReference type="InterPro" id="IPR025405">
    <property type="entry name" value="DUF4131"/>
</dbReference>
<dbReference type="KEGG" id="aii:E4K63_00195"/>
<dbReference type="AlphaFoldDB" id="A0AAE7CQ05"/>
<feature type="transmembrane region" description="Helical" evidence="6">
    <location>
        <begin position="197"/>
        <end position="220"/>
    </location>
</feature>
<evidence type="ECO:0000256" key="3">
    <source>
        <dbReference type="ARBA" id="ARBA00022692"/>
    </source>
</evidence>
<reference evidence="9 10" key="1">
    <citation type="submission" date="2019-03" db="EMBL/GenBank/DDBJ databases">
        <title>Complete Genome Sequence of Allofrancisella inopinata Strain SYSU YG23 Isolated from Water-Cooling Systems in China.</title>
        <authorList>
            <person name="Ohrman C."/>
            <person name="Uneklint I."/>
            <person name="Sjodin A."/>
        </authorList>
    </citation>
    <scope>NUCLEOTIDE SEQUENCE [LARGE SCALE GENOMIC DNA]</scope>
    <source>
        <strain evidence="9 10">SYSU YG23</strain>
    </source>
</reference>
<evidence type="ECO:0000256" key="4">
    <source>
        <dbReference type="ARBA" id="ARBA00022989"/>
    </source>
</evidence>
<name>A0AAE7CQ05_9GAMM</name>
<feature type="transmembrane region" description="Helical" evidence="6">
    <location>
        <begin position="415"/>
        <end position="436"/>
    </location>
</feature>
<dbReference type="Pfam" id="PF13567">
    <property type="entry name" value="DUF4131"/>
    <property type="match status" value="1"/>
</dbReference>
<evidence type="ECO:0000259" key="7">
    <source>
        <dbReference type="Pfam" id="PF03772"/>
    </source>
</evidence>
<evidence type="ECO:0000256" key="6">
    <source>
        <dbReference type="SAM" id="Phobius"/>
    </source>
</evidence>
<proteinExistence type="predicted"/>
<dbReference type="NCBIfam" id="TIGR00360">
    <property type="entry name" value="ComEC_N-term"/>
    <property type="match status" value="1"/>
</dbReference>
<dbReference type="Proteomes" id="UP000502004">
    <property type="component" value="Chromosome"/>
</dbReference>
<feature type="transmembrane region" description="Helical" evidence="6">
    <location>
        <begin position="327"/>
        <end position="349"/>
    </location>
</feature>
<dbReference type="PANTHER" id="PTHR30619:SF1">
    <property type="entry name" value="RECOMBINATION PROTEIN 2"/>
    <property type="match status" value="1"/>
</dbReference>
<feature type="transmembrane region" description="Helical" evidence="6">
    <location>
        <begin position="232"/>
        <end position="250"/>
    </location>
</feature>
<keyword evidence="5 6" id="KW-0472">Membrane</keyword>
<keyword evidence="4 6" id="KW-1133">Transmembrane helix</keyword>
<dbReference type="InterPro" id="IPR004477">
    <property type="entry name" value="ComEC_N"/>
</dbReference>
<feature type="domain" description="ComEC/Rec2-related protein" evidence="7">
    <location>
        <begin position="175"/>
        <end position="439"/>
    </location>
</feature>